<evidence type="ECO:0000313" key="4">
    <source>
        <dbReference type="EMBL" id="GFR46918.1"/>
    </source>
</evidence>
<dbReference type="PANTHER" id="PTHR14021:SF15">
    <property type="entry name" value="IRON-SULFUR CLUSTER CO-CHAPERONE PROTEIN HSCB"/>
    <property type="match status" value="1"/>
</dbReference>
<dbReference type="Gene3D" id="1.10.287.110">
    <property type="entry name" value="DnaJ domain"/>
    <property type="match status" value="1"/>
</dbReference>
<dbReference type="InterPro" id="IPR036869">
    <property type="entry name" value="J_dom_sf"/>
</dbReference>
<dbReference type="EMBL" id="BMAR01000016">
    <property type="protein sequence ID" value="GFR46918.1"/>
    <property type="molecule type" value="Genomic_DNA"/>
</dbReference>
<dbReference type="Pfam" id="PF07743">
    <property type="entry name" value="HSCB_C"/>
    <property type="match status" value="1"/>
</dbReference>
<organism evidence="4 5">
    <name type="scientific">Astrephomene gubernaculifera</name>
    <dbReference type="NCBI Taxonomy" id="47775"/>
    <lineage>
        <taxon>Eukaryota</taxon>
        <taxon>Viridiplantae</taxon>
        <taxon>Chlorophyta</taxon>
        <taxon>core chlorophytes</taxon>
        <taxon>Chlorophyceae</taxon>
        <taxon>CS clade</taxon>
        <taxon>Chlamydomonadales</taxon>
        <taxon>Astrephomenaceae</taxon>
        <taxon>Astrephomene</taxon>
    </lineage>
</organism>
<comment type="similarity">
    <text evidence="1">Belongs to the HscB family.</text>
</comment>
<dbReference type="AlphaFoldDB" id="A0AAD3DS76"/>
<dbReference type="SUPFAM" id="SSF47144">
    <property type="entry name" value="HSC20 (HSCB), C-terminal oligomerisation domain"/>
    <property type="match status" value="1"/>
</dbReference>
<dbReference type="SUPFAM" id="SSF46565">
    <property type="entry name" value="Chaperone J-domain"/>
    <property type="match status" value="1"/>
</dbReference>
<accession>A0AAD3DS76</accession>
<evidence type="ECO:0000259" key="3">
    <source>
        <dbReference type="PROSITE" id="PS50076"/>
    </source>
</evidence>
<evidence type="ECO:0000256" key="2">
    <source>
        <dbReference type="ARBA" id="ARBA00023186"/>
    </source>
</evidence>
<dbReference type="InterPro" id="IPR009073">
    <property type="entry name" value="HscB_oligo_C"/>
</dbReference>
<comment type="caution">
    <text evidence="4">The sequence shown here is derived from an EMBL/GenBank/DDBJ whole genome shotgun (WGS) entry which is preliminary data.</text>
</comment>
<dbReference type="InterPro" id="IPR036386">
    <property type="entry name" value="HscB_C_sf"/>
</dbReference>
<proteinExistence type="inferred from homology"/>
<dbReference type="InterPro" id="IPR001623">
    <property type="entry name" value="DnaJ_domain"/>
</dbReference>
<name>A0AAD3DS76_9CHLO</name>
<protein>
    <recommendedName>
        <fullName evidence="3">J domain-containing protein</fullName>
    </recommendedName>
</protein>
<dbReference type="PANTHER" id="PTHR14021">
    <property type="entry name" value="IRON-SULFUR CLUSTER CO-CHAPERONE PROTEIN HSCB"/>
    <property type="match status" value="1"/>
</dbReference>
<dbReference type="GO" id="GO:0001671">
    <property type="term" value="F:ATPase activator activity"/>
    <property type="evidence" value="ECO:0007669"/>
    <property type="project" value="InterPro"/>
</dbReference>
<dbReference type="GO" id="GO:0051087">
    <property type="term" value="F:protein-folding chaperone binding"/>
    <property type="evidence" value="ECO:0007669"/>
    <property type="project" value="InterPro"/>
</dbReference>
<keyword evidence="2" id="KW-0143">Chaperone</keyword>
<reference evidence="4 5" key="1">
    <citation type="journal article" date="2021" name="Sci. Rep.">
        <title>Genome sequencing of the multicellular alga Astrephomene provides insights into convergent evolution of germ-soma differentiation.</title>
        <authorList>
            <person name="Yamashita S."/>
            <person name="Yamamoto K."/>
            <person name="Matsuzaki R."/>
            <person name="Suzuki S."/>
            <person name="Yamaguchi H."/>
            <person name="Hirooka S."/>
            <person name="Minakuchi Y."/>
            <person name="Miyagishima S."/>
            <person name="Kawachi M."/>
            <person name="Toyoda A."/>
            <person name="Nozaki H."/>
        </authorList>
    </citation>
    <scope>NUCLEOTIDE SEQUENCE [LARGE SCALE GENOMIC DNA]</scope>
    <source>
        <strain evidence="4 5">NIES-4017</strain>
    </source>
</reference>
<keyword evidence="5" id="KW-1185">Reference proteome</keyword>
<sequence length="298" mass="33741">MNARKLAKLVHQGCVELSRPCRSACALAAESLLDSTQPSTSAPASEPVTGHRIAHPDERVQPWLIWRRLHHTHRCQDKGCKDPNHHHHHQETRRPATLEEMEKACWSCDKSLKRGGLVCHGCKTIQPPDETLNYFDLFALPSGKFDLDPQLLERRYKSLQWNLHPDKMGHKPAEERHFSAQQASLINLAYSILKSPLARANYILALRGISAGDNFEGTIDDPELLMEVLEAREEVEATHDPALLAPLLQRNRQQQAGITAALAAAFRADDMRRAVQLTHQLQYLTRLEQEIVKKLPQL</sequence>
<evidence type="ECO:0000256" key="1">
    <source>
        <dbReference type="ARBA" id="ARBA00010476"/>
    </source>
</evidence>
<dbReference type="GO" id="GO:0044571">
    <property type="term" value="P:[2Fe-2S] cluster assembly"/>
    <property type="evidence" value="ECO:0007669"/>
    <property type="project" value="InterPro"/>
</dbReference>
<dbReference type="GO" id="GO:0051259">
    <property type="term" value="P:protein complex oligomerization"/>
    <property type="evidence" value="ECO:0007669"/>
    <property type="project" value="InterPro"/>
</dbReference>
<evidence type="ECO:0000313" key="5">
    <source>
        <dbReference type="Proteomes" id="UP001054857"/>
    </source>
</evidence>
<dbReference type="InterPro" id="IPR004640">
    <property type="entry name" value="HscB"/>
</dbReference>
<dbReference type="Proteomes" id="UP001054857">
    <property type="component" value="Unassembled WGS sequence"/>
</dbReference>
<dbReference type="SMART" id="SM00271">
    <property type="entry name" value="DnaJ"/>
    <property type="match status" value="1"/>
</dbReference>
<feature type="domain" description="J" evidence="3">
    <location>
        <begin position="133"/>
        <end position="206"/>
    </location>
</feature>
<dbReference type="Gene3D" id="1.20.1280.20">
    <property type="entry name" value="HscB, C-terminal domain"/>
    <property type="match status" value="1"/>
</dbReference>
<dbReference type="PROSITE" id="PS50076">
    <property type="entry name" value="DNAJ_2"/>
    <property type="match status" value="1"/>
</dbReference>
<dbReference type="NCBIfam" id="TIGR00714">
    <property type="entry name" value="hscB"/>
    <property type="match status" value="1"/>
</dbReference>
<gene>
    <name evidence="4" type="ORF">Agub_g8565</name>
</gene>